<gene>
    <name evidence="1" type="ORF">JCGZ_01717</name>
</gene>
<reference evidence="1 2" key="1">
    <citation type="journal article" date="2014" name="PLoS ONE">
        <title>Global Analysis of Gene Expression Profiles in Physic Nut (Jatropha curcas L.) Seedlings Exposed to Salt Stress.</title>
        <authorList>
            <person name="Zhang L."/>
            <person name="Zhang C."/>
            <person name="Wu P."/>
            <person name="Chen Y."/>
            <person name="Li M."/>
            <person name="Jiang H."/>
            <person name="Wu G."/>
        </authorList>
    </citation>
    <scope>NUCLEOTIDE SEQUENCE [LARGE SCALE GENOMIC DNA]</scope>
    <source>
        <strain evidence="2">cv. GZQX0401</strain>
        <tissue evidence="1">Young leaves</tissue>
    </source>
</reference>
<dbReference type="Proteomes" id="UP000027138">
    <property type="component" value="Unassembled WGS sequence"/>
</dbReference>
<proteinExistence type="predicted"/>
<organism evidence="1 2">
    <name type="scientific">Jatropha curcas</name>
    <name type="common">Barbados nut</name>
    <dbReference type="NCBI Taxonomy" id="180498"/>
    <lineage>
        <taxon>Eukaryota</taxon>
        <taxon>Viridiplantae</taxon>
        <taxon>Streptophyta</taxon>
        <taxon>Embryophyta</taxon>
        <taxon>Tracheophyta</taxon>
        <taxon>Spermatophyta</taxon>
        <taxon>Magnoliopsida</taxon>
        <taxon>eudicotyledons</taxon>
        <taxon>Gunneridae</taxon>
        <taxon>Pentapetalae</taxon>
        <taxon>rosids</taxon>
        <taxon>fabids</taxon>
        <taxon>Malpighiales</taxon>
        <taxon>Euphorbiaceae</taxon>
        <taxon>Crotonoideae</taxon>
        <taxon>Jatropheae</taxon>
        <taxon>Jatropha</taxon>
    </lineage>
</organism>
<evidence type="ECO:0000313" key="2">
    <source>
        <dbReference type="Proteomes" id="UP000027138"/>
    </source>
</evidence>
<dbReference type="EMBL" id="KK915311">
    <property type="protein sequence ID" value="KDP22995.1"/>
    <property type="molecule type" value="Genomic_DNA"/>
</dbReference>
<dbReference type="InterPro" id="IPR044296">
    <property type="entry name" value="HIPP46"/>
</dbReference>
<accession>A0A067JSL1</accession>
<dbReference type="OrthoDB" id="692882at2759"/>
<sequence>MKGSMSSQKSRSKAMKIAVGVAGVKSAAFGGQDMSEIEVVGDEFDVVKLVCLLRKQVGHSEILSVSAGGEKKEEAEVQQLVWPYRGSNQYVYAVPQYYQYSDSFAYSIM</sequence>
<protein>
    <recommendedName>
        <fullName evidence="3">HMA domain-containing protein</fullName>
    </recommendedName>
</protein>
<dbReference type="STRING" id="180498.A0A067JSL1"/>
<dbReference type="PANTHER" id="PTHR46371">
    <property type="entry name" value="OS04G0464100 PROTEIN"/>
    <property type="match status" value="1"/>
</dbReference>
<dbReference type="Gene3D" id="3.30.70.100">
    <property type="match status" value="1"/>
</dbReference>
<name>A0A067JSL1_JATCU</name>
<evidence type="ECO:0000313" key="1">
    <source>
        <dbReference type="EMBL" id="KDP22995.1"/>
    </source>
</evidence>
<evidence type="ECO:0008006" key="3">
    <source>
        <dbReference type="Google" id="ProtNLM"/>
    </source>
</evidence>
<dbReference type="AlphaFoldDB" id="A0A067JSL1"/>
<keyword evidence="2" id="KW-1185">Reference proteome</keyword>